<dbReference type="AlphaFoldDB" id="A0A6M1T6V2"/>
<dbReference type="Gene3D" id="3.20.20.80">
    <property type="entry name" value="Glycosidases"/>
    <property type="match status" value="1"/>
</dbReference>
<name>A0A6M1T6V2_9BACT</name>
<organism evidence="1 2">
    <name type="scientific">Fodinibius halophilus</name>
    <dbReference type="NCBI Taxonomy" id="1736908"/>
    <lineage>
        <taxon>Bacteria</taxon>
        <taxon>Pseudomonadati</taxon>
        <taxon>Balneolota</taxon>
        <taxon>Balneolia</taxon>
        <taxon>Balneolales</taxon>
        <taxon>Balneolaceae</taxon>
        <taxon>Fodinibius</taxon>
    </lineage>
</organism>
<evidence type="ECO:0000313" key="1">
    <source>
        <dbReference type="EMBL" id="NGP89907.1"/>
    </source>
</evidence>
<sequence>MAYVSPKDPGQFLETTCYRLDNGSTVINIVCIFAGNLVLNKRPYLKANNDPNTKQPLNPNLMEVLTNG</sequence>
<dbReference type="EMBL" id="JAALLS010000027">
    <property type="protein sequence ID" value="NGP89907.1"/>
    <property type="molecule type" value="Genomic_DNA"/>
</dbReference>
<proteinExistence type="predicted"/>
<evidence type="ECO:0000313" key="2">
    <source>
        <dbReference type="Proteomes" id="UP000479132"/>
    </source>
</evidence>
<protein>
    <submittedName>
        <fullName evidence="1">Uncharacterized protein</fullName>
    </submittedName>
</protein>
<keyword evidence="2" id="KW-1185">Reference proteome</keyword>
<comment type="caution">
    <text evidence="1">The sequence shown here is derived from an EMBL/GenBank/DDBJ whole genome shotgun (WGS) entry which is preliminary data.</text>
</comment>
<dbReference type="RefSeq" id="WP_165271130.1">
    <property type="nucleotide sequence ID" value="NZ_JAALLS010000027.1"/>
</dbReference>
<gene>
    <name evidence="1" type="ORF">G3569_16225</name>
</gene>
<accession>A0A6M1T6V2</accession>
<reference evidence="1 2" key="1">
    <citation type="submission" date="2020-02" db="EMBL/GenBank/DDBJ databases">
        <title>Aliifodinibius halophilus 2W32, complete genome.</title>
        <authorList>
            <person name="Li Y."/>
            <person name="Wu S."/>
        </authorList>
    </citation>
    <scope>NUCLEOTIDE SEQUENCE [LARGE SCALE GENOMIC DNA]</scope>
    <source>
        <strain evidence="1 2">2W32</strain>
    </source>
</reference>
<dbReference type="Proteomes" id="UP000479132">
    <property type="component" value="Unassembled WGS sequence"/>
</dbReference>